<accession>A0A1A8VTJ2</accession>
<evidence type="ECO:0000259" key="6">
    <source>
        <dbReference type="PROSITE" id="PS50250"/>
    </source>
</evidence>
<evidence type="ECO:0000256" key="4">
    <source>
        <dbReference type="ARBA" id="ARBA00022917"/>
    </source>
</evidence>
<dbReference type="PANTHER" id="PTHR15350:SF2">
    <property type="entry name" value="EUKARYOTIC TRANSLATION INITIATION FACTOR 3 SUBUNIT M"/>
    <property type="match status" value="1"/>
</dbReference>
<comment type="subunit">
    <text evidence="5">Component of the eukaryotic translation initiation factor 3 (eIF-3) complex.</text>
</comment>
<protein>
    <recommendedName>
        <fullName evidence="5">Eukaryotic translation initiation factor 3 subunit M</fullName>
        <shortName evidence="5">eIF3m</shortName>
    </recommendedName>
</protein>
<comment type="similarity">
    <text evidence="1">Belongs to the CSN7/EIF3M family. CSN7 subfamily.</text>
</comment>
<dbReference type="GO" id="GO:0071541">
    <property type="term" value="C:eukaryotic translation initiation factor 3 complex, eIF3m"/>
    <property type="evidence" value="ECO:0007669"/>
    <property type="project" value="UniProtKB-UniRule"/>
</dbReference>
<dbReference type="GO" id="GO:0016282">
    <property type="term" value="C:eukaryotic 43S preinitiation complex"/>
    <property type="evidence" value="ECO:0007669"/>
    <property type="project" value="UniProtKB-UniRule"/>
</dbReference>
<reference evidence="8" key="1">
    <citation type="submission" date="2016-05" db="EMBL/GenBank/DDBJ databases">
        <authorList>
            <person name="Naeem Raeece"/>
        </authorList>
    </citation>
    <scope>NUCLEOTIDE SEQUENCE [LARGE SCALE GENOMIC DNA]</scope>
</reference>
<evidence type="ECO:0000256" key="3">
    <source>
        <dbReference type="ARBA" id="ARBA00022540"/>
    </source>
</evidence>
<evidence type="ECO:0000256" key="2">
    <source>
        <dbReference type="ARBA" id="ARBA00022490"/>
    </source>
</evidence>
<sequence length="490" mass="58043">MIIVWVLQIEKFRVLYLKENLLQDFSPTDLPCLESVYIFAIVFNQPIPPKLFSYLIMSVYIQLTHDLSGTVTAVTIGDWILGILKQKNIQEYEVFFKKFLNIYQKQDKDSESNNRSEIFSLLLSASDFVFETLVETKKNNKIKVMIDNKESIKTFNEFYKEVEEYFVILISILQLEFKSIEDLNNATNNFIKAIKNYNIFPELRLKILQLLYNSFNVNFSFRFPTFIAILQFSSQNNIFQNILPYIKFIDQWIKEWNINAREKRQIYLIISKELKKLKKFEDSFKHLKKHIYYFQNENKEILNNPNTINASIELVVDSINLNNNIYFHEILNLDAIKNLQNFDDYKPIYELLTIFYKDSIYEFISFKNTYGDSFFTKYNIDLDICENKIYLLSIISLFQDTKIQNIQYISEKLNITMIKIEKILVSAIGSGVIDAKIDQINKTVHMKTTILRHFDDSHWEFLNDQIGKYIDNVQKILDITSQTKSTTLGK</sequence>
<dbReference type="EMBL" id="FLQV01000151">
    <property type="protein sequence ID" value="SBS82998.1"/>
    <property type="molecule type" value="Genomic_DNA"/>
</dbReference>
<gene>
    <name evidence="7" type="ORF">POVCU1_008650</name>
</gene>
<evidence type="ECO:0000256" key="1">
    <source>
        <dbReference type="ARBA" id="ARBA00008482"/>
    </source>
</evidence>
<proteinExistence type="inferred from homology"/>
<keyword evidence="3 5" id="KW-0396">Initiation factor</keyword>
<dbReference type="InterPro" id="IPR027528">
    <property type="entry name" value="eIF3m"/>
</dbReference>
<dbReference type="InterPro" id="IPR036390">
    <property type="entry name" value="WH_DNA-bd_sf"/>
</dbReference>
<dbReference type="GO" id="GO:0033290">
    <property type="term" value="C:eukaryotic 48S preinitiation complex"/>
    <property type="evidence" value="ECO:0007669"/>
    <property type="project" value="UniProtKB-UniRule"/>
</dbReference>
<keyword evidence="2 5" id="KW-0963">Cytoplasm</keyword>
<dbReference type="GO" id="GO:0001732">
    <property type="term" value="P:formation of cytoplasmic translation initiation complex"/>
    <property type="evidence" value="ECO:0007669"/>
    <property type="project" value="UniProtKB-UniRule"/>
</dbReference>
<dbReference type="InterPro" id="IPR000717">
    <property type="entry name" value="PCI_dom"/>
</dbReference>
<comment type="function">
    <text evidence="5">Component of the eukaryotic translation initiation factor 3 (eIF-3) complex, which is involved in protein synthesis of a specialized repertoire of mRNAs and, together with other initiation factors, stimulates binding of mRNA and methionyl-tRNAi to the 40S ribosome. The eIF-3 complex specifically targets and initiates translation of a subset of mRNAs involved in cell proliferation.</text>
</comment>
<dbReference type="PANTHER" id="PTHR15350">
    <property type="entry name" value="COP9 SIGNALOSOME COMPLEX SUBUNIT 7/DENDRITIC CELL PROTEIN GA17"/>
    <property type="match status" value="1"/>
</dbReference>
<dbReference type="GO" id="GO:0003743">
    <property type="term" value="F:translation initiation factor activity"/>
    <property type="evidence" value="ECO:0007669"/>
    <property type="project" value="UniProtKB-UniRule"/>
</dbReference>
<comment type="subcellular location">
    <subcellularLocation>
        <location evidence="5">Cytoplasm</location>
    </subcellularLocation>
</comment>
<dbReference type="HAMAP" id="MF_03012">
    <property type="entry name" value="eIF3m"/>
    <property type="match status" value="1"/>
</dbReference>
<dbReference type="PROSITE" id="PS50250">
    <property type="entry name" value="PCI"/>
    <property type="match status" value="1"/>
</dbReference>
<evidence type="ECO:0000313" key="7">
    <source>
        <dbReference type="EMBL" id="SBS82998.1"/>
    </source>
</evidence>
<feature type="domain" description="PCI" evidence="6">
    <location>
        <begin position="282"/>
        <end position="451"/>
    </location>
</feature>
<name>A0A1A8VTJ2_PLAOA</name>
<dbReference type="Proteomes" id="UP000078546">
    <property type="component" value="Unassembled WGS sequence"/>
</dbReference>
<dbReference type="AlphaFoldDB" id="A0A1A8VTJ2"/>
<dbReference type="SUPFAM" id="SSF46785">
    <property type="entry name" value="Winged helix' DNA-binding domain"/>
    <property type="match status" value="1"/>
</dbReference>
<evidence type="ECO:0000313" key="8">
    <source>
        <dbReference type="Proteomes" id="UP000078546"/>
    </source>
</evidence>
<dbReference type="InterPro" id="IPR045237">
    <property type="entry name" value="COPS7/eIF3m"/>
</dbReference>
<evidence type="ECO:0000256" key="5">
    <source>
        <dbReference type="HAMAP-Rule" id="MF_03012"/>
    </source>
</evidence>
<dbReference type="Pfam" id="PF01399">
    <property type="entry name" value="PCI"/>
    <property type="match status" value="1"/>
</dbReference>
<organism evidence="7 8">
    <name type="scientific">Plasmodium ovale curtisi</name>
    <dbReference type="NCBI Taxonomy" id="864141"/>
    <lineage>
        <taxon>Eukaryota</taxon>
        <taxon>Sar</taxon>
        <taxon>Alveolata</taxon>
        <taxon>Apicomplexa</taxon>
        <taxon>Aconoidasida</taxon>
        <taxon>Haemosporida</taxon>
        <taxon>Plasmodiidae</taxon>
        <taxon>Plasmodium</taxon>
        <taxon>Plasmodium (Plasmodium)</taxon>
    </lineage>
</organism>
<keyword evidence="4 5" id="KW-0648">Protein biosynthesis</keyword>
<comment type="similarity">
    <text evidence="5">Belongs to the eIF-3 subunit M family.</text>
</comment>